<evidence type="ECO:0000313" key="14">
    <source>
        <dbReference type="EMBL" id="MFI1460101.1"/>
    </source>
</evidence>
<evidence type="ECO:0000259" key="12">
    <source>
        <dbReference type="Pfam" id="PF03007"/>
    </source>
</evidence>
<evidence type="ECO:0000259" key="13">
    <source>
        <dbReference type="Pfam" id="PF06974"/>
    </source>
</evidence>
<evidence type="ECO:0000256" key="11">
    <source>
        <dbReference type="RuleBase" id="RU361241"/>
    </source>
</evidence>
<sequence length="479" mass="51823">MSAGIDSAVDAATAKTSAVTEQLAPRDAVFYYDETDRHPSTIVAVYVFDCRGAEPLDTAAAVCWAQERVGLAPLFRRRLRRVPFNLDLPYWVPDPAFDIAGHVLVEPAGADWDTVRRRLGEITVARVDLGRPPWMFHFFDRVHGVPGAPGPTTILALKFHHSAGDGVATRELEAQLFSGRTAPAVPGGAPWRPAIVGIRAALLFPYRLACFVTGLRRSAAAGTEVRARAAAGLLGEPLPIRPATRFNRPAGPGRTVDQVTLALSEVKAVCARCPERTTVNDVMLTVVSGALAAYLGEKQETPPDSLAAMVPISLRGIAEWDSANRLSQMAVDLHTGVTDPPARLAAIRESVRRERRRNIDPAVLRYAARVETSPAWLLRLAGWARAQRSFADVDSIPLSNTTISNVPPTGEGLAFRGAPLLRAFGVLPVLDGDGLRHLVSSQGDELVLTFQVDSAMMPDAERYRELLMQSFRDLADALG</sequence>
<evidence type="ECO:0000256" key="1">
    <source>
        <dbReference type="ARBA" id="ARBA00004771"/>
    </source>
</evidence>
<feature type="domain" description="O-acyltransferase WSD1-like N-terminal" evidence="12">
    <location>
        <begin position="23"/>
        <end position="282"/>
    </location>
</feature>
<dbReference type="Proteomes" id="UP001611263">
    <property type="component" value="Unassembled WGS sequence"/>
</dbReference>
<comment type="caution">
    <text evidence="14">The sequence shown here is derived from an EMBL/GenBank/DDBJ whole genome shotgun (WGS) entry which is preliminary data.</text>
</comment>
<evidence type="ECO:0000256" key="4">
    <source>
        <dbReference type="ARBA" id="ARBA00013244"/>
    </source>
</evidence>
<dbReference type="SUPFAM" id="SSF52777">
    <property type="entry name" value="CoA-dependent acyltransferases"/>
    <property type="match status" value="1"/>
</dbReference>
<evidence type="ECO:0000313" key="15">
    <source>
        <dbReference type="Proteomes" id="UP001611263"/>
    </source>
</evidence>
<evidence type="ECO:0000256" key="10">
    <source>
        <dbReference type="ARBA" id="ARBA00048109"/>
    </source>
</evidence>
<evidence type="ECO:0000256" key="7">
    <source>
        <dbReference type="ARBA" id="ARBA00022798"/>
    </source>
</evidence>
<comment type="pathway">
    <text evidence="1 11">Glycerolipid metabolism; triacylglycerol biosynthesis.</text>
</comment>
<dbReference type="EMBL" id="JBIRUQ010000001">
    <property type="protein sequence ID" value="MFI1460101.1"/>
    <property type="molecule type" value="Genomic_DNA"/>
</dbReference>
<keyword evidence="5 11" id="KW-0444">Lipid biosynthesis</keyword>
<protein>
    <recommendedName>
        <fullName evidence="4 11">Diacylglycerol O-acyltransferase</fullName>
        <ecNumber evidence="4 11">2.3.1.20</ecNumber>
    </recommendedName>
</protein>
<dbReference type="InterPro" id="IPR045034">
    <property type="entry name" value="O-acyltransferase_WSD1-like"/>
</dbReference>
<evidence type="ECO:0000256" key="3">
    <source>
        <dbReference type="ARBA" id="ARBA00009587"/>
    </source>
</evidence>
<name>A0ABW7TJT4_9NOCA</name>
<evidence type="ECO:0000256" key="6">
    <source>
        <dbReference type="ARBA" id="ARBA00022679"/>
    </source>
</evidence>
<proteinExistence type="inferred from homology"/>
<evidence type="ECO:0000256" key="2">
    <source>
        <dbReference type="ARBA" id="ARBA00005189"/>
    </source>
</evidence>
<dbReference type="RefSeq" id="WP_051157603.1">
    <property type="nucleotide sequence ID" value="NZ_JBIRUQ010000001.1"/>
</dbReference>
<keyword evidence="9 11" id="KW-0012">Acyltransferase</keyword>
<dbReference type="InterPro" id="IPR009721">
    <property type="entry name" value="O-acyltransferase_WSD1_C"/>
</dbReference>
<organism evidence="14 15">
    <name type="scientific">Nocardia carnea</name>
    <dbReference type="NCBI Taxonomy" id="37328"/>
    <lineage>
        <taxon>Bacteria</taxon>
        <taxon>Bacillati</taxon>
        <taxon>Actinomycetota</taxon>
        <taxon>Actinomycetes</taxon>
        <taxon>Mycobacteriales</taxon>
        <taxon>Nocardiaceae</taxon>
        <taxon>Nocardia</taxon>
    </lineage>
</organism>
<comment type="catalytic activity">
    <reaction evidence="10 11">
        <text>an acyl-CoA + a 1,2-diacyl-sn-glycerol = a triacyl-sn-glycerol + CoA</text>
        <dbReference type="Rhea" id="RHEA:10868"/>
        <dbReference type="ChEBI" id="CHEBI:17815"/>
        <dbReference type="ChEBI" id="CHEBI:57287"/>
        <dbReference type="ChEBI" id="CHEBI:58342"/>
        <dbReference type="ChEBI" id="CHEBI:64615"/>
        <dbReference type="EC" id="2.3.1.20"/>
    </reaction>
</comment>
<dbReference type="PANTHER" id="PTHR31650">
    <property type="entry name" value="O-ACYLTRANSFERASE (WSD1-LIKE) FAMILY PROTEIN"/>
    <property type="match status" value="1"/>
</dbReference>
<dbReference type="PANTHER" id="PTHR31650:SF1">
    <property type="entry name" value="WAX ESTER SYNTHASE_DIACYLGLYCEROL ACYLTRANSFERASE 4-RELATED"/>
    <property type="match status" value="1"/>
</dbReference>
<dbReference type="EC" id="2.3.1.20" evidence="4 11"/>
<feature type="domain" description="O-acyltransferase WSD1 C-terminal" evidence="13">
    <location>
        <begin position="324"/>
        <end position="474"/>
    </location>
</feature>
<evidence type="ECO:0000256" key="9">
    <source>
        <dbReference type="ARBA" id="ARBA00023315"/>
    </source>
</evidence>
<dbReference type="NCBIfam" id="TIGR02946">
    <property type="entry name" value="acyl_WS_DGAT"/>
    <property type="match status" value="1"/>
</dbReference>
<dbReference type="Pfam" id="PF06974">
    <property type="entry name" value="WS_DGAT_C"/>
    <property type="match status" value="1"/>
</dbReference>
<dbReference type="GeneID" id="93505514"/>
<keyword evidence="8 11" id="KW-0443">Lipid metabolism</keyword>
<dbReference type="InterPro" id="IPR014292">
    <property type="entry name" value="Acyl_transf_WS/DGAT"/>
</dbReference>
<gene>
    <name evidence="14" type="ORF">ACH4WX_05190</name>
</gene>
<evidence type="ECO:0000256" key="8">
    <source>
        <dbReference type="ARBA" id="ARBA00023098"/>
    </source>
</evidence>
<dbReference type="InterPro" id="IPR004255">
    <property type="entry name" value="O-acyltransferase_WSD1_N"/>
</dbReference>
<comment type="pathway">
    <text evidence="2">Lipid metabolism.</text>
</comment>
<comment type="similarity">
    <text evidence="3 11">Belongs to the long-chain O-acyltransferase family.</text>
</comment>
<reference evidence="14 15" key="1">
    <citation type="submission" date="2024-10" db="EMBL/GenBank/DDBJ databases">
        <title>The Natural Products Discovery Center: Release of the First 8490 Sequenced Strains for Exploring Actinobacteria Biosynthetic Diversity.</title>
        <authorList>
            <person name="Kalkreuter E."/>
            <person name="Kautsar S.A."/>
            <person name="Yang D."/>
            <person name="Bader C.D."/>
            <person name="Teijaro C.N."/>
            <person name="Fluegel L."/>
            <person name="Davis C.M."/>
            <person name="Simpson J.R."/>
            <person name="Lauterbach L."/>
            <person name="Steele A.D."/>
            <person name="Gui C."/>
            <person name="Meng S."/>
            <person name="Li G."/>
            <person name="Viehrig K."/>
            <person name="Ye F."/>
            <person name="Su P."/>
            <person name="Kiefer A.F."/>
            <person name="Nichols A."/>
            <person name="Cepeda A.J."/>
            <person name="Yan W."/>
            <person name="Fan B."/>
            <person name="Jiang Y."/>
            <person name="Adhikari A."/>
            <person name="Zheng C.-J."/>
            <person name="Schuster L."/>
            <person name="Cowan T.M."/>
            <person name="Smanski M.J."/>
            <person name="Chevrette M.G."/>
            <person name="De Carvalho L.P.S."/>
            <person name="Shen B."/>
        </authorList>
    </citation>
    <scope>NUCLEOTIDE SEQUENCE [LARGE SCALE GENOMIC DNA]</scope>
    <source>
        <strain evidence="14 15">NPDC020568</strain>
    </source>
</reference>
<accession>A0ABW7TJT4</accession>
<keyword evidence="6 11" id="KW-0808">Transferase</keyword>
<evidence type="ECO:0000256" key="5">
    <source>
        <dbReference type="ARBA" id="ARBA00022516"/>
    </source>
</evidence>
<keyword evidence="15" id="KW-1185">Reference proteome</keyword>
<keyword evidence="7 11" id="KW-0319">Glycerol metabolism</keyword>
<dbReference type="Pfam" id="PF03007">
    <property type="entry name" value="WS_DGAT_cat"/>
    <property type="match status" value="1"/>
</dbReference>